<dbReference type="InterPro" id="IPR042095">
    <property type="entry name" value="SUMF_sf"/>
</dbReference>
<evidence type="ECO:0000259" key="1">
    <source>
        <dbReference type="Pfam" id="PF03781"/>
    </source>
</evidence>
<gene>
    <name evidence="2" type="ORF">HP550_04675</name>
</gene>
<comment type="caution">
    <text evidence="2">The sequence shown here is derived from an EMBL/GenBank/DDBJ whole genome shotgun (WGS) entry which is preliminary data.</text>
</comment>
<dbReference type="SUPFAM" id="SSF56436">
    <property type="entry name" value="C-type lectin-like"/>
    <property type="match status" value="1"/>
</dbReference>
<accession>A0A7Y6DX36</accession>
<dbReference type="InterPro" id="IPR016187">
    <property type="entry name" value="CTDL_fold"/>
</dbReference>
<name>A0A7Y6DX36_9CELL</name>
<protein>
    <submittedName>
        <fullName evidence="2">Formylglycine-generating enzyme family protein</fullName>
    </submittedName>
</protein>
<dbReference type="PANTHER" id="PTHR23150">
    <property type="entry name" value="SULFATASE MODIFYING FACTOR 1, 2"/>
    <property type="match status" value="1"/>
</dbReference>
<dbReference type="EMBL" id="JABMCI010000052">
    <property type="protein sequence ID" value="NUU16539.1"/>
    <property type="molecule type" value="Genomic_DNA"/>
</dbReference>
<proteinExistence type="predicted"/>
<reference evidence="2 3" key="1">
    <citation type="submission" date="2020-05" db="EMBL/GenBank/DDBJ databases">
        <title>Genome Sequencing of Type Strains.</title>
        <authorList>
            <person name="Lemaire J.F."/>
            <person name="Inderbitzin P."/>
            <person name="Gregorio O.A."/>
            <person name="Collins S.B."/>
            <person name="Wespe N."/>
            <person name="Knight-Connoni V."/>
        </authorList>
    </citation>
    <scope>NUCLEOTIDE SEQUENCE [LARGE SCALE GENOMIC DNA]</scope>
    <source>
        <strain evidence="2 3">ATCC 25174</strain>
    </source>
</reference>
<dbReference type="AlphaFoldDB" id="A0A7Y6DX36"/>
<feature type="domain" description="Sulfatase-modifying factor enzyme-like" evidence="1">
    <location>
        <begin position="40"/>
        <end position="317"/>
    </location>
</feature>
<dbReference type="Pfam" id="PF03781">
    <property type="entry name" value="FGE-sulfatase"/>
    <property type="match status" value="1"/>
</dbReference>
<dbReference type="RefSeq" id="WP_175346424.1">
    <property type="nucleotide sequence ID" value="NZ_JABMCI010000052.1"/>
</dbReference>
<sequence length="334" mass="35718">MTTDHACCAPGAAHDPAPLTLGAPTLARDAAASLRASVVADLVDVPGGEFVMGHDGPDGYPSDGEGPAHVVTLRPFRMMRTAVTNAQFAGFVEATGYRTEAEVFGWSFVFAGLLPDDFPPTRAAVGTPWWRQVEGAHWRRPEGPHSDVVDRADHPVVHVSWSDASAFASWAGLRLPTEGEWERAARGGRAGAHYPWGHEREPGGEHRMNVWQGEFPTRNTLEDGYLGTAPADAFAPNDLGLHNTTGNVWEWCQDWFAPDAYASSADVDPTGPAQGSARVMRGGSYLCHESYCFRYRVDSRSSSTPDSSAGNIGFRCAAAAASCDVGDVAPPARP</sequence>
<dbReference type="InterPro" id="IPR005532">
    <property type="entry name" value="SUMF_dom"/>
</dbReference>
<dbReference type="PANTHER" id="PTHR23150:SF19">
    <property type="entry name" value="FORMYLGLYCINE-GENERATING ENZYME"/>
    <property type="match status" value="1"/>
</dbReference>
<dbReference type="Proteomes" id="UP000565724">
    <property type="component" value="Unassembled WGS sequence"/>
</dbReference>
<dbReference type="InterPro" id="IPR051043">
    <property type="entry name" value="Sulfatase_Mod_Factor_Kinase"/>
</dbReference>
<evidence type="ECO:0000313" key="2">
    <source>
        <dbReference type="EMBL" id="NUU16539.1"/>
    </source>
</evidence>
<organism evidence="2 3">
    <name type="scientific">Cellulomonas humilata</name>
    <dbReference type="NCBI Taxonomy" id="144055"/>
    <lineage>
        <taxon>Bacteria</taxon>
        <taxon>Bacillati</taxon>
        <taxon>Actinomycetota</taxon>
        <taxon>Actinomycetes</taxon>
        <taxon>Micrococcales</taxon>
        <taxon>Cellulomonadaceae</taxon>
        <taxon>Cellulomonas</taxon>
    </lineage>
</organism>
<evidence type="ECO:0000313" key="3">
    <source>
        <dbReference type="Proteomes" id="UP000565724"/>
    </source>
</evidence>
<keyword evidence="3" id="KW-1185">Reference proteome</keyword>
<dbReference type="GO" id="GO:0120147">
    <property type="term" value="F:formylglycine-generating oxidase activity"/>
    <property type="evidence" value="ECO:0007669"/>
    <property type="project" value="TreeGrafter"/>
</dbReference>
<dbReference type="Gene3D" id="3.90.1580.10">
    <property type="entry name" value="paralog of FGE (formylglycine-generating enzyme)"/>
    <property type="match status" value="1"/>
</dbReference>